<dbReference type="Proteomes" id="UP000657918">
    <property type="component" value="Chromosome 16"/>
</dbReference>
<feature type="region of interest" description="Disordered" evidence="1">
    <location>
        <begin position="148"/>
        <end position="168"/>
    </location>
</feature>
<evidence type="ECO:0000313" key="4">
    <source>
        <dbReference type="Proteomes" id="UP000657918"/>
    </source>
</evidence>
<keyword evidence="2" id="KW-0812">Transmembrane</keyword>
<dbReference type="PANTHER" id="PTHR34115:SF7">
    <property type="entry name" value="PGG DOMAIN-CONTAINING PROTEIN"/>
    <property type="match status" value="1"/>
</dbReference>
<keyword evidence="2" id="KW-1133">Transmembrane helix</keyword>
<comment type="caution">
    <text evidence="3">The sequence shown here is derived from an EMBL/GenBank/DDBJ whole genome shotgun (WGS) entry which is preliminary data.</text>
</comment>
<protein>
    <recommendedName>
        <fullName evidence="5">Transmembrane protein</fullName>
    </recommendedName>
</protein>
<evidence type="ECO:0008006" key="5">
    <source>
        <dbReference type="Google" id="ProtNLM"/>
    </source>
</evidence>
<evidence type="ECO:0000313" key="3">
    <source>
        <dbReference type="EMBL" id="KAF9666830.1"/>
    </source>
</evidence>
<feature type="transmembrane region" description="Helical" evidence="2">
    <location>
        <begin position="223"/>
        <end position="241"/>
    </location>
</feature>
<feature type="transmembrane region" description="Helical" evidence="2">
    <location>
        <begin position="261"/>
        <end position="292"/>
    </location>
</feature>
<feature type="transmembrane region" description="Helical" evidence="2">
    <location>
        <begin position="52"/>
        <end position="74"/>
    </location>
</feature>
<gene>
    <name evidence="3" type="ORF">SADUNF_Sadunf16G0269300</name>
</gene>
<dbReference type="InterPro" id="IPR053258">
    <property type="entry name" value="Ca-permeable_cation_channel"/>
</dbReference>
<name>A0A835MI67_9ROSI</name>
<sequence>MSDSHTPNLAFEIESILMVQNEVFALLLKTLNDHIQVKYQSTQAAPMDAHHLAMFIFLLALFTYATALVVEVMLRASGSNYHTHVGNIRLFAGGLAAILLLSVLDPILGCIISVIWVCLFVKIAYESFQNFMRNNCCGTPHAEQATWEMSPRRGTKSAASLETREGKTQEEMSDSHSLTLAFEIESILMVQNEVFALLLKTLNDHIQVKYQSTQAAPMDAHHLAMFIFLLALFTYATALVVEVMLRASGSNYHTHVGNIRLFAGGLAAILLLSVLDPILGCIISVIWVCLFVKIAYESFQELYRILCQIIDAVRHTLSRRNLLIDL</sequence>
<dbReference type="PANTHER" id="PTHR34115">
    <property type="entry name" value="PROTEIN, PUTATIVE-RELATED"/>
    <property type="match status" value="1"/>
</dbReference>
<dbReference type="EMBL" id="JADGMS010000016">
    <property type="protein sequence ID" value="KAF9666830.1"/>
    <property type="molecule type" value="Genomic_DNA"/>
</dbReference>
<evidence type="ECO:0000256" key="2">
    <source>
        <dbReference type="SAM" id="Phobius"/>
    </source>
</evidence>
<dbReference type="AlphaFoldDB" id="A0A835MI67"/>
<keyword evidence="4" id="KW-1185">Reference proteome</keyword>
<accession>A0A835MI67</accession>
<proteinExistence type="predicted"/>
<keyword evidence="2" id="KW-0472">Membrane</keyword>
<feature type="transmembrane region" description="Helical" evidence="2">
    <location>
        <begin position="106"/>
        <end position="125"/>
    </location>
</feature>
<reference evidence="3 4" key="1">
    <citation type="submission" date="2020-10" db="EMBL/GenBank/DDBJ databases">
        <title>Plant Genome Project.</title>
        <authorList>
            <person name="Zhang R.-G."/>
        </authorList>
    </citation>
    <scope>NUCLEOTIDE SEQUENCE [LARGE SCALE GENOMIC DNA]</scope>
    <source>
        <strain evidence="3">FAFU-HL-1</strain>
        <tissue evidence="3">Leaf</tissue>
    </source>
</reference>
<evidence type="ECO:0000256" key="1">
    <source>
        <dbReference type="SAM" id="MobiDB-lite"/>
    </source>
</evidence>
<organism evidence="3 4">
    <name type="scientific">Salix dunnii</name>
    <dbReference type="NCBI Taxonomy" id="1413687"/>
    <lineage>
        <taxon>Eukaryota</taxon>
        <taxon>Viridiplantae</taxon>
        <taxon>Streptophyta</taxon>
        <taxon>Embryophyta</taxon>
        <taxon>Tracheophyta</taxon>
        <taxon>Spermatophyta</taxon>
        <taxon>Magnoliopsida</taxon>
        <taxon>eudicotyledons</taxon>
        <taxon>Gunneridae</taxon>
        <taxon>Pentapetalae</taxon>
        <taxon>rosids</taxon>
        <taxon>fabids</taxon>
        <taxon>Malpighiales</taxon>
        <taxon>Salicaceae</taxon>
        <taxon>Saliceae</taxon>
        <taxon>Salix</taxon>
    </lineage>
</organism>